<dbReference type="GO" id="GO:0016020">
    <property type="term" value="C:membrane"/>
    <property type="evidence" value="ECO:0007669"/>
    <property type="project" value="UniProtKB-SubCell"/>
</dbReference>
<dbReference type="InterPro" id="IPR052337">
    <property type="entry name" value="SAT4-like"/>
</dbReference>
<feature type="transmembrane region" description="Helical" evidence="7">
    <location>
        <begin position="252"/>
        <end position="275"/>
    </location>
</feature>
<dbReference type="PANTHER" id="PTHR33048">
    <property type="entry name" value="PTH11-LIKE INTEGRAL MEMBRANE PROTEIN (AFU_ORTHOLOGUE AFUA_5G11245)"/>
    <property type="match status" value="1"/>
</dbReference>
<feature type="transmembrane region" description="Helical" evidence="7">
    <location>
        <begin position="138"/>
        <end position="157"/>
    </location>
</feature>
<reference evidence="9" key="1">
    <citation type="submission" date="2017-09" db="EMBL/GenBank/DDBJ databases">
        <title>Polyketide synthases of a Diaporthe helianthi virulent isolate.</title>
        <authorList>
            <person name="Baroncelli R."/>
        </authorList>
    </citation>
    <scope>NUCLEOTIDE SEQUENCE [LARGE SCALE GENOMIC DNA]</scope>
    <source>
        <strain evidence="9">7/96</strain>
    </source>
</reference>
<evidence type="ECO:0000256" key="7">
    <source>
        <dbReference type="SAM" id="Phobius"/>
    </source>
</evidence>
<keyword evidence="2 7" id="KW-0812">Transmembrane</keyword>
<organism evidence="9 10">
    <name type="scientific">Diaporthe helianthi</name>
    <dbReference type="NCBI Taxonomy" id="158607"/>
    <lineage>
        <taxon>Eukaryota</taxon>
        <taxon>Fungi</taxon>
        <taxon>Dikarya</taxon>
        <taxon>Ascomycota</taxon>
        <taxon>Pezizomycotina</taxon>
        <taxon>Sordariomycetes</taxon>
        <taxon>Sordariomycetidae</taxon>
        <taxon>Diaporthales</taxon>
        <taxon>Diaporthaceae</taxon>
        <taxon>Diaporthe</taxon>
    </lineage>
</organism>
<feature type="transmembrane region" description="Helical" evidence="7">
    <location>
        <begin position="287"/>
        <end position="307"/>
    </location>
</feature>
<dbReference type="STRING" id="158607.A0A2P5HWF5"/>
<comment type="caution">
    <text evidence="9">The sequence shown here is derived from an EMBL/GenBank/DDBJ whole genome shotgun (WGS) entry which is preliminary data.</text>
</comment>
<name>A0A2P5HWF5_DIAHE</name>
<dbReference type="PANTHER" id="PTHR33048:SF47">
    <property type="entry name" value="INTEGRAL MEMBRANE PROTEIN-RELATED"/>
    <property type="match status" value="1"/>
</dbReference>
<feature type="region of interest" description="Disordered" evidence="6">
    <location>
        <begin position="321"/>
        <end position="365"/>
    </location>
</feature>
<feature type="transmembrane region" description="Helical" evidence="7">
    <location>
        <begin position="21"/>
        <end position="39"/>
    </location>
</feature>
<dbReference type="Pfam" id="PF20684">
    <property type="entry name" value="Fung_rhodopsin"/>
    <property type="match status" value="1"/>
</dbReference>
<feature type="transmembrane region" description="Helical" evidence="7">
    <location>
        <begin position="169"/>
        <end position="195"/>
    </location>
</feature>
<dbReference type="AlphaFoldDB" id="A0A2P5HWF5"/>
<comment type="subcellular location">
    <subcellularLocation>
        <location evidence="1">Membrane</location>
        <topology evidence="1">Multi-pass membrane protein</topology>
    </subcellularLocation>
</comment>
<evidence type="ECO:0000256" key="3">
    <source>
        <dbReference type="ARBA" id="ARBA00022989"/>
    </source>
</evidence>
<feature type="domain" description="Rhodopsin" evidence="8">
    <location>
        <begin position="35"/>
        <end position="308"/>
    </location>
</feature>
<dbReference type="OrthoDB" id="2988756at2759"/>
<evidence type="ECO:0000256" key="4">
    <source>
        <dbReference type="ARBA" id="ARBA00023136"/>
    </source>
</evidence>
<evidence type="ECO:0000256" key="6">
    <source>
        <dbReference type="SAM" id="MobiDB-lite"/>
    </source>
</evidence>
<feature type="region of interest" description="Disordered" evidence="6">
    <location>
        <begin position="454"/>
        <end position="477"/>
    </location>
</feature>
<evidence type="ECO:0000256" key="2">
    <source>
        <dbReference type="ARBA" id="ARBA00022692"/>
    </source>
</evidence>
<dbReference type="InParanoid" id="A0A2P5HWF5"/>
<feature type="transmembrane region" description="Helical" evidence="7">
    <location>
        <begin position="215"/>
        <end position="240"/>
    </location>
</feature>
<dbReference type="EMBL" id="MAVT02000606">
    <property type="protein sequence ID" value="POS74582.1"/>
    <property type="molecule type" value="Genomic_DNA"/>
</dbReference>
<dbReference type="Proteomes" id="UP000094444">
    <property type="component" value="Unassembled WGS sequence"/>
</dbReference>
<evidence type="ECO:0000256" key="1">
    <source>
        <dbReference type="ARBA" id="ARBA00004141"/>
    </source>
</evidence>
<evidence type="ECO:0000313" key="9">
    <source>
        <dbReference type="EMBL" id="POS74582.1"/>
    </source>
</evidence>
<sequence>MSTNMEEIVQKAAQAKSFTRDGFIFLGIGIAVTLLRTYARWGQAGFKGFQADDYLVWLALVSWISGSMEYTDEVTDGTFERLGKMLYGGETTSNYLFVKHSQGLANNHMTDDERAALDPNSEEFSMRERGSKANFASWPLYALIMWSLKAAMCVYYLRLMERSSYRNRIFVGFGMIGMTFGVVIIVIFVSCTPITKWWQINPDPGPLCYSVSSPAILWTFMACNILTDLYIIWLPMPMLFKSTLPMATKVALATLFGCGIFVTIAGILRVTYIIYSPDDLQNISFWAVRETFVGIVTTNLPCIFVLVRRWLSPFSSFFRTGSFSSSGKTKLSRPKSVWAGPTQAVHGTTTHQSSSASASTAGRDSRGFQMGRMGTFAMAEGHSSQEHIVQDFPDEGEGGGFGSRLGRKISMKRMKSTREPKPIEHVVEFEGIQKVVDITIVEERRPAATYDIADEEVGRTPRSFDFPEPGGETYDRR</sequence>
<protein>
    <recommendedName>
        <fullName evidence="8">Rhodopsin domain-containing protein</fullName>
    </recommendedName>
</protein>
<feature type="compositionally biased region" description="Low complexity" evidence="6">
    <location>
        <begin position="348"/>
        <end position="361"/>
    </location>
</feature>
<evidence type="ECO:0000259" key="8">
    <source>
        <dbReference type="Pfam" id="PF20684"/>
    </source>
</evidence>
<keyword evidence="10" id="KW-1185">Reference proteome</keyword>
<evidence type="ECO:0000313" key="10">
    <source>
        <dbReference type="Proteomes" id="UP000094444"/>
    </source>
</evidence>
<gene>
    <name evidence="9" type="ORF">DHEL01_v207024</name>
</gene>
<proteinExistence type="inferred from homology"/>
<dbReference type="InterPro" id="IPR049326">
    <property type="entry name" value="Rhodopsin_dom_fungi"/>
</dbReference>
<comment type="similarity">
    <text evidence="5">Belongs to the SAT4 family.</text>
</comment>
<keyword evidence="4 7" id="KW-0472">Membrane</keyword>
<keyword evidence="3 7" id="KW-1133">Transmembrane helix</keyword>
<accession>A0A2P5HWF5</accession>
<evidence type="ECO:0000256" key="5">
    <source>
        <dbReference type="ARBA" id="ARBA00038359"/>
    </source>
</evidence>